<gene>
    <name evidence="2" type="ORF">C1645_815390</name>
</gene>
<accession>A0A397TDR4</accession>
<dbReference type="SUPFAM" id="SSF52047">
    <property type="entry name" value="RNI-like"/>
    <property type="match status" value="1"/>
</dbReference>
<dbReference type="Pfam" id="PF13516">
    <property type="entry name" value="LRR_6"/>
    <property type="match status" value="1"/>
</dbReference>
<proteinExistence type="predicted"/>
<evidence type="ECO:0000313" key="2">
    <source>
        <dbReference type="EMBL" id="RIA96373.1"/>
    </source>
</evidence>
<feature type="compositionally biased region" description="Low complexity" evidence="1">
    <location>
        <begin position="150"/>
        <end position="169"/>
    </location>
</feature>
<dbReference type="STRING" id="658196.A0A397TDR4"/>
<dbReference type="InterPro" id="IPR001611">
    <property type="entry name" value="Leu-rich_rpt"/>
</dbReference>
<dbReference type="AlphaFoldDB" id="A0A397TDR4"/>
<evidence type="ECO:0000313" key="3">
    <source>
        <dbReference type="Proteomes" id="UP000265703"/>
    </source>
</evidence>
<dbReference type="Proteomes" id="UP000265703">
    <property type="component" value="Unassembled WGS sequence"/>
</dbReference>
<dbReference type="OrthoDB" id="550575at2759"/>
<name>A0A397TDR4_9GLOM</name>
<feature type="region of interest" description="Disordered" evidence="1">
    <location>
        <begin position="149"/>
        <end position="188"/>
    </location>
</feature>
<organism evidence="2 3">
    <name type="scientific">Glomus cerebriforme</name>
    <dbReference type="NCBI Taxonomy" id="658196"/>
    <lineage>
        <taxon>Eukaryota</taxon>
        <taxon>Fungi</taxon>
        <taxon>Fungi incertae sedis</taxon>
        <taxon>Mucoromycota</taxon>
        <taxon>Glomeromycotina</taxon>
        <taxon>Glomeromycetes</taxon>
        <taxon>Glomerales</taxon>
        <taxon>Glomeraceae</taxon>
        <taxon>Glomus</taxon>
    </lineage>
</organism>
<sequence length="188" mass="21594">MYEKNKPAYVSNTTNLEITFYHSLSDKKIKSIVKIFLNIVHLDFKESIGFAFCNDALIVAIIRTFLNLRYLEISYNDIGDEVTEALVYTCYKLEYLDLSCCSMTIKEIACSCNNLKILDLEDCKNISKKVMDQLNQNIHIKNFDKDYYCSDSESSGSKTESESEPSSFESENKVVYDNDVPPPIIRHS</sequence>
<protein>
    <recommendedName>
        <fullName evidence="4">RNI-like protein</fullName>
    </recommendedName>
</protein>
<dbReference type="Gene3D" id="3.80.10.10">
    <property type="entry name" value="Ribonuclease Inhibitor"/>
    <property type="match status" value="1"/>
</dbReference>
<dbReference type="InterPro" id="IPR032675">
    <property type="entry name" value="LRR_dom_sf"/>
</dbReference>
<reference evidence="2 3" key="1">
    <citation type="submission" date="2018-06" db="EMBL/GenBank/DDBJ databases">
        <title>Comparative genomics reveals the genomic features of Rhizophagus irregularis, R. cerebriforme, R. diaphanum and Gigaspora rosea, and their symbiotic lifestyle signature.</title>
        <authorList>
            <person name="Morin E."/>
            <person name="San Clemente H."/>
            <person name="Chen E.C.H."/>
            <person name="De La Providencia I."/>
            <person name="Hainaut M."/>
            <person name="Kuo A."/>
            <person name="Kohler A."/>
            <person name="Murat C."/>
            <person name="Tang N."/>
            <person name="Roy S."/>
            <person name="Loubradou J."/>
            <person name="Henrissat B."/>
            <person name="Grigoriev I.V."/>
            <person name="Corradi N."/>
            <person name="Roux C."/>
            <person name="Martin F.M."/>
        </authorList>
    </citation>
    <scope>NUCLEOTIDE SEQUENCE [LARGE SCALE GENOMIC DNA]</scope>
    <source>
        <strain evidence="2 3">DAOM 227022</strain>
    </source>
</reference>
<evidence type="ECO:0008006" key="4">
    <source>
        <dbReference type="Google" id="ProtNLM"/>
    </source>
</evidence>
<evidence type="ECO:0000256" key="1">
    <source>
        <dbReference type="SAM" id="MobiDB-lite"/>
    </source>
</evidence>
<dbReference type="EMBL" id="QKYT01000045">
    <property type="protein sequence ID" value="RIA96373.1"/>
    <property type="molecule type" value="Genomic_DNA"/>
</dbReference>
<keyword evidence="3" id="KW-1185">Reference proteome</keyword>
<comment type="caution">
    <text evidence="2">The sequence shown here is derived from an EMBL/GenBank/DDBJ whole genome shotgun (WGS) entry which is preliminary data.</text>
</comment>